<dbReference type="EMBL" id="CP017195">
    <property type="protein sequence ID" value="QDJ28374.1"/>
    <property type="molecule type" value="Genomic_DNA"/>
</dbReference>
<evidence type="ECO:0000256" key="1">
    <source>
        <dbReference type="SAM" id="Phobius"/>
    </source>
</evidence>
<reference evidence="3 4" key="1">
    <citation type="submission" date="2016-09" db="EMBL/GenBank/DDBJ databases">
        <title>Lactic acid bacteria from MAP meat Genome sequencing and assembly.</title>
        <authorList>
            <person name="Behr J."/>
            <person name="Hilgarth M."/>
            <person name="Vogel R.F."/>
        </authorList>
    </citation>
    <scope>NUCLEOTIDE SEQUENCE [LARGE SCALE GENOMIC DNA]</scope>
    <source>
        <strain evidence="3 4">TMW21615</strain>
    </source>
</reference>
<dbReference type="Proteomes" id="UP000516280">
    <property type="component" value="Chromosome"/>
</dbReference>
<dbReference type="Proteomes" id="UP001522462">
    <property type="component" value="Unassembled WGS sequence"/>
</dbReference>
<dbReference type="KEGG" id="lpaa:BHS01_07480"/>
<name>A0A7L4WEP0_9LACT</name>
<dbReference type="EMBL" id="JAAEDA010000013">
    <property type="protein sequence ID" value="MCJ1977977.1"/>
    <property type="molecule type" value="Genomic_DNA"/>
</dbReference>
<keyword evidence="5" id="KW-1185">Reference proteome</keyword>
<protein>
    <recommendedName>
        <fullName evidence="6">DUF3139 domain-containing protein</fullName>
    </recommendedName>
</protein>
<organism evidence="3 4">
    <name type="scientific">Pseudolactococcus paracarnosus</name>
    <dbReference type="NCBI Taxonomy" id="2749962"/>
    <lineage>
        <taxon>Bacteria</taxon>
        <taxon>Bacillati</taxon>
        <taxon>Bacillota</taxon>
        <taxon>Bacilli</taxon>
        <taxon>Lactobacillales</taxon>
        <taxon>Streptococcaceae</taxon>
        <taxon>Pseudolactococcus</taxon>
    </lineage>
</organism>
<evidence type="ECO:0008006" key="6">
    <source>
        <dbReference type="Google" id="ProtNLM"/>
    </source>
</evidence>
<gene>
    <name evidence="3" type="ORF">BHS01_07480</name>
    <name evidence="2" type="ORF">GYN19_08430</name>
</gene>
<evidence type="ECO:0000313" key="4">
    <source>
        <dbReference type="Proteomes" id="UP000516280"/>
    </source>
</evidence>
<keyword evidence="1" id="KW-0812">Transmembrane</keyword>
<accession>A0A7L4WEP0</accession>
<keyword evidence="1" id="KW-1133">Transmembrane helix</keyword>
<keyword evidence="1" id="KW-0472">Membrane</keyword>
<proteinExistence type="predicted"/>
<reference evidence="2" key="2">
    <citation type="submission" date="2020-01" db="EMBL/GenBank/DDBJ databases">
        <authorList>
            <person name="Hilgarth M."/>
            <person name="Vogel R.F."/>
        </authorList>
    </citation>
    <scope>NUCLEOTIDE SEQUENCE</scope>
    <source>
        <strain evidence="2">TMW21897</strain>
    </source>
</reference>
<dbReference type="RefSeq" id="WP_109834220.1">
    <property type="nucleotide sequence ID" value="NZ_CP017195.1"/>
</dbReference>
<evidence type="ECO:0000313" key="5">
    <source>
        <dbReference type="Proteomes" id="UP001522462"/>
    </source>
</evidence>
<evidence type="ECO:0000313" key="3">
    <source>
        <dbReference type="EMBL" id="QDJ28374.1"/>
    </source>
</evidence>
<feature type="transmembrane region" description="Helical" evidence="1">
    <location>
        <begin position="7"/>
        <end position="28"/>
    </location>
</feature>
<sequence length="150" mass="17247">MNKRKKIRIGIVITLLLIIGIIGGKLYMAKQTHNQRVAEMANTLRYEGFETEIAKELKEKYPDIKAIRFEGTSKNDKTGFYWSTFYIIADWTKGQPESEWSSQIDYTSLQDIKNNGYTMGITKLMNKYDETGKTVTPVLVTYSTGKKKEV</sequence>
<evidence type="ECO:0000313" key="2">
    <source>
        <dbReference type="EMBL" id="MCJ1977977.1"/>
    </source>
</evidence>
<reference evidence="2 5" key="3">
    <citation type="journal article" date="2022" name="Microbiol. Res.">
        <title>Comparative genome analysis, predicted lifestyle and antimicrobial strategies of Lactococcus carnosus and Lactococcus paracarnosus isolated from meat.</title>
        <authorList>
            <person name="Werum V."/>
            <person name="Ehrmann M."/>
            <person name="Vogel R."/>
            <person name="Hilgarth M."/>
        </authorList>
    </citation>
    <scope>NUCLEOTIDE SEQUENCE [LARGE SCALE GENOMIC DNA]</scope>
    <source>
        <strain evidence="2 5">TMW21897</strain>
    </source>
</reference>
<dbReference type="AlphaFoldDB" id="A0A7L4WEP0"/>